<dbReference type="Pfam" id="PF00072">
    <property type="entry name" value="Response_reg"/>
    <property type="match status" value="1"/>
</dbReference>
<sequence>MEKPGNQQCFALVVEDEPLVRMLGVDVLESAGFVVIEACNADEALAVLTRRSDISVVFTDVDMPGSLDGLDLAWRIHECWPGIGVVLTSGRYTIEPRLMPREDAFVPKPYAVSSLLAQIERVVARASAERDR</sequence>
<evidence type="ECO:0000259" key="3">
    <source>
        <dbReference type="PROSITE" id="PS50110"/>
    </source>
</evidence>
<dbReference type="InterPro" id="IPR001789">
    <property type="entry name" value="Sig_transdc_resp-reg_receiver"/>
</dbReference>
<feature type="modified residue" description="4-aspartylphosphate" evidence="2">
    <location>
        <position position="60"/>
    </location>
</feature>
<evidence type="ECO:0000313" key="4">
    <source>
        <dbReference type="EMBL" id="VFU10972.1"/>
    </source>
</evidence>
<name>A0A4U8Z603_METTU</name>
<dbReference type="Proteomes" id="UP000294360">
    <property type="component" value="Chromosome"/>
</dbReference>
<dbReference type="Gene3D" id="3.40.50.2300">
    <property type="match status" value="1"/>
</dbReference>
<dbReference type="KEGG" id="mtun:MTUNDRAET4_4091"/>
<dbReference type="GO" id="GO:0000160">
    <property type="term" value="P:phosphorelay signal transduction system"/>
    <property type="evidence" value="ECO:0007669"/>
    <property type="project" value="InterPro"/>
</dbReference>
<organism evidence="4 5">
    <name type="scientific">Methylocella tundrae</name>
    <dbReference type="NCBI Taxonomy" id="227605"/>
    <lineage>
        <taxon>Bacteria</taxon>
        <taxon>Pseudomonadati</taxon>
        <taxon>Pseudomonadota</taxon>
        <taxon>Alphaproteobacteria</taxon>
        <taxon>Hyphomicrobiales</taxon>
        <taxon>Beijerinckiaceae</taxon>
        <taxon>Methylocella</taxon>
    </lineage>
</organism>
<dbReference type="SMART" id="SM00448">
    <property type="entry name" value="REC"/>
    <property type="match status" value="1"/>
</dbReference>
<dbReference type="InterPro" id="IPR011006">
    <property type="entry name" value="CheY-like_superfamily"/>
</dbReference>
<proteinExistence type="predicted"/>
<evidence type="ECO:0000256" key="2">
    <source>
        <dbReference type="PROSITE-ProRule" id="PRU00169"/>
    </source>
</evidence>
<dbReference type="EMBL" id="LR536450">
    <property type="protein sequence ID" value="VFU10972.1"/>
    <property type="molecule type" value="Genomic_DNA"/>
</dbReference>
<dbReference type="SUPFAM" id="SSF52172">
    <property type="entry name" value="CheY-like"/>
    <property type="match status" value="1"/>
</dbReference>
<feature type="domain" description="Response regulatory" evidence="3">
    <location>
        <begin position="10"/>
        <end position="123"/>
    </location>
</feature>
<evidence type="ECO:0000256" key="1">
    <source>
        <dbReference type="ARBA" id="ARBA00022553"/>
    </source>
</evidence>
<reference evidence="4 5" key="1">
    <citation type="submission" date="2019-03" db="EMBL/GenBank/DDBJ databases">
        <authorList>
            <person name="Kox A.R. M."/>
        </authorList>
    </citation>
    <scope>NUCLEOTIDE SEQUENCE [LARGE SCALE GENOMIC DNA]</scope>
    <source>
        <strain evidence="4">MTUNDRAET4 annotated genome</strain>
    </source>
</reference>
<evidence type="ECO:0000313" key="5">
    <source>
        <dbReference type="Proteomes" id="UP000294360"/>
    </source>
</evidence>
<dbReference type="PROSITE" id="PS50110">
    <property type="entry name" value="RESPONSE_REGULATORY"/>
    <property type="match status" value="1"/>
</dbReference>
<protein>
    <submittedName>
        <fullName evidence="4">Response regulator receiver protein</fullName>
    </submittedName>
</protein>
<dbReference type="RefSeq" id="WP_134491912.1">
    <property type="nucleotide sequence ID" value="NZ_CP139089.1"/>
</dbReference>
<dbReference type="AlphaFoldDB" id="A0A4U8Z603"/>
<dbReference type="InterPro" id="IPR050595">
    <property type="entry name" value="Bact_response_regulator"/>
</dbReference>
<accession>A0A4U8Z603</accession>
<gene>
    <name evidence="4" type="ORF">MTUNDRAET4_4091</name>
</gene>
<keyword evidence="1 2" id="KW-0597">Phosphoprotein</keyword>
<dbReference type="OrthoDB" id="9784719at2"/>
<dbReference type="PANTHER" id="PTHR44591:SF18">
    <property type="entry name" value="REGULATORY PROTEIN"/>
    <property type="match status" value="1"/>
</dbReference>
<dbReference type="PANTHER" id="PTHR44591">
    <property type="entry name" value="STRESS RESPONSE REGULATOR PROTEIN 1"/>
    <property type="match status" value="1"/>
</dbReference>